<dbReference type="EMBL" id="BMFJ01000001">
    <property type="protein sequence ID" value="GGE26865.1"/>
    <property type="molecule type" value="Genomic_DNA"/>
</dbReference>
<proteinExistence type="predicted"/>
<dbReference type="AlphaFoldDB" id="A0A917A4J0"/>
<dbReference type="SUPFAM" id="SSF53474">
    <property type="entry name" value="alpha/beta-Hydrolases"/>
    <property type="match status" value="1"/>
</dbReference>
<dbReference type="RefSeq" id="WP_188476946.1">
    <property type="nucleotide sequence ID" value="NZ_BMFJ01000001.1"/>
</dbReference>
<keyword evidence="2" id="KW-0808">Transferase</keyword>
<keyword evidence="3" id="KW-1185">Reference proteome</keyword>
<evidence type="ECO:0000259" key="1">
    <source>
        <dbReference type="Pfam" id="PF12697"/>
    </source>
</evidence>
<evidence type="ECO:0000313" key="3">
    <source>
        <dbReference type="Proteomes" id="UP000612855"/>
    </source>
</evidence>
<protein>
    <submittedName>
        <fullName evidence="2">Hydrolase or acyltransferase (Alpha/beta hydrolase)</fullName>
    </submittedName>
</protein>
<dbReference type="PANTHER" id="PTHR43798">
    <property type="entry name" value="MONOACYLGLYCEROL LIPASE"/>
    <property type="match status" value="1"/>
</dbReference>
<accession>A0A917A4J0</accession>
<gene>
    <name evidence="2" type="ORF">GCM10011360_14030</name>
</gene>
<dbReference type="PRINTS" id="PR00111">
    <property type="entry name" value="ABHYDROLASE"/>
</dbReference>
<name>A0A917A4J0_9RHOB</name>
<feature type="domain" description="AB hydrolase-1" evidence="1">
    <location>
        <begin position="58"/>
        <end position="304"/>
    </location>
</feature>
<dbReference type="Gene3D" id="3.40.50.1820">
    <property type="entry name" value="alpha/beta hydrolase"/>
    <property type="match status" value="1"/>
</dbReference>
<organism evidence="2 3">
    <name type="scientific">Primorskyibacter flagellatus</name>
    <dbReference type="NCBI Taxonomy" id="1387277"/>
    <lineage>
        <taxon>Bacteria</taxon>
        <taxon>Pseudomonadati</taxon>
        <taxon>Pseudomonadota</taxon>
        <taxon>Alphaproteobacteria</taxon>
        <taxon>Rhodobacterales</taxon>
        <taxon>Roseobacteraceae</taxon>
        <taxon>Primorskyibacter</taxon>
    </lineage>
</organism>
<dbReference type="InterPro" id="IPR000073">
    <property type="entry name" value="AB_hydrolase_1"/>
</dbReference>
<dbReference type="InterPro" id="IPR050266">
    <property type="entry name" value="AB_hydrolase_sf"/>
</dbReference>
<comment type="caution">
    <text evidence="2">The sequence shown here is derived from an EMBL/GenBank/DDBJ whole genome shotgun (WGS) entry which is preliminary data.</text>
</comment>
<keyword evidence="2" id="KW-0012">Acyltransferase</keyword>
<dbReference type="InterPro" id="IPR029058">
    <property type="entry name" value="AB_hydrolase_fold"/>
</dbReference>
<keyword evidence="2" id="KW-0378">Hydrolase</keyword>
<reference evidence="3" key="1">
    <citation type="journal article" date="2019" name="Int. J. Syst. Evol. Microbiol.">
        <title>The Global Catalogue of Microorganisms (GCM) 10K type strain sequencing project: providing services to taxonomists for standard genome sequencing and annotation.</title>
        <authorList>
            <consortium name="The Broad Institute Genomics Platform"/>
            <consortium name="The Broad Institute Genome Sequencing Center for Infectious Disease"/>
            <person name="Wu L."/>
            <person name="Ma J."/>
        </authorList>
    </citation>
    <scope>NUCLEOTIDE SEQUENCE [LARGE SCALE GENOMIC DNA]</scope>
    <source>
        <strain evidence="3">CGMCC 1.12664</strain>
    </source>
</reference>
<evidence type="ECO:0000313" key="2">
    <source>
        <dbReference type="EMBL" id="GGE26865.1"/>
    </source>
</evidence>
<dbReference type="GO" id="GO:0016746">
    <property type="term" value="F:acyltransferase activity"/>
    <property type="evidence" value="ECO:0007669"/>
    <property type="project" value="UniProtKB-KW"/>
</dbReference>
<dbReference type="Proteomes" id="UP000612855">
    <property type="component" value="Unassembled WGS sequence"/>
</dbReference>
<dbReference type="GO" id="GO:0016787">
    <property type="term" value="F:hydrolase activity"/>
    <property type="evidence" value="ECO:0007669"/>
    <property type="project" value="UniProtKB-KW"/>
</dbReference>
<dbReference type="Pfam" id="PF12697">
    <property type="entry name" value="Abhydrolase_6"/>
    <property type="match status" value="1"/>
</dbReference>
<sequence>MFGFLVLLVVLATFVTATGWLALNRQAAGMAAYPPEGQFVQVGGHDVHYVQRGTGPDLVLIHGASGNTRDFTFSLVDRLTDRYRVTVFDRPGLGYTPRLAPRDVTLAQQADLLVGAARALGVENPVVLGQSFGGAVAMTWAVEHPDYVAAVVDVSGATYPWPGELNRLYATMARPVIGPALAWMIGAWVSDRYIERSIEGVFAPQNAPSGYADDIGAPLVIRPHSLMANAQQRTDLREELRALSPRYPALTLPIEIVHGTADDTVSLQIHSEALARDVASAHLTPLPGIGHMPHHVAQDEVIAAIDRAAQRAGLR</sequence>